<keyword evidence="3" id="KW-1185">Reference proteome</keyword>
<proteinExistence type="predicted"/>
<comment type="caution">
    <text evidence="2">The sequence shown here is derived from an EMBL/GenBank/DDBJ whole genome shotgun (WGS) entry which is preliminary data.</text>
</comment>
<reference evidence="2 3" key="1">
    <citation type="submission" date="2019-11" db="EMBL/GenBank/DDBJ databases">
        <title>Whole genome sequence of Oryza granulata.</title>
        <authorList>
            <person name="Li W."/>
        </authorList>
    </citation>
    <scope>NUCLEOTIDE SEQUENCE [LARGE SCALE GENOMIC DNA]</scope>
    <source>
        <strain evidence="3">cv. Menghai</strain>
        <tissue evidence="2">Leaf</tissue>
    </source>
</reference>
<feature type="region of interest" description="Disordered" evidence="1">
    <location>
        <begin position="37"/>
        <end position="71"/>
    </location>
</feature>
<gene>
    <name evidence="2" type="ORF">E2562_029313</name>
</gene>
<name>A0A6G1E481_9ORYZ</name>
<evidence type="ECO:0000256" key="1">
    <source>
        <dbReference type="SAM" id="MobiDB-lite"/>
    </source>
</evidence>
<dbReference type="Proteomes" id="UP000479710">
    <property type="component" value="Unassembled WGS sequence"/>
</dbReference>
<protein>
    <submittedName>
        <fullName evidence="2">Uncharacterized protein</fullName>
    </submittedName>
</protein>
<sequence length="78" mass="8694">MSSPPDWARNEVQQWWIQDGPTRLGSRELLTRTGPSTAYMEIGPAGNGGQLDEEGTPPWQETSKTASPAIPPKAYWYF</sequence>
<accession>A0A6G1E481</accession>
<dbReference type="AlphaFoldDB" id="A0A6G1E481"/>
<dbReference type="EMBL" id="SPHZ02000005">
    <property type="protein sequence ID" value="KAF0919366.1"/>
    <property type="molecule type" value="Genomic_DNA"/>
</dbReference>
<evidence type="ECO:0000313" key="2">
    <source>
        <dbReference type="EMBL" id="KAF0919366.1"/>
    </source>
</evidence>
<evidence type="ECO:0000313" key="3">
    <source>
        <dbReference type="Proteomes" id="UP000479710"/>
    </source>
</evidence>
<organism evidence="2 3">
    <name type="scientific">Oryza meyeriana var. granulata</name>
    <dbReference type="NCBI Taxonomy" id="110450"/>
    <lineage>
        <taxon>Eukaryota</taxon>
        <taxon>Viridiplantae</taxon>
        <taxon>Streptophyta</taxon>
        <taxon>Embryophyta</taxon>
        <taxon>Tracheophyta</taxon>
        <taxon>Spermatophyta</taxon>
        <taxon>Magnoliopsida</taxon>
        <taxon>Liliopsida</taxon>
        <taxon>Poales</taxon>
        <taxon>Poaceae</taxon>
        <taxon>BOP clade</taxon>
        <taxon>Oryzoideae</taxon>
        <taxon>Oryzeae</taxon>
        <taxon>Oryzinae</taxon>
        <taxon>Oryza</taxon>
        <taxon>Oryza meyeriana</taxon>
    </lineage>
</organism>